<accession>A0ABD0JQ37</accession>
<keyword evidence="2" id="KW-0812">Transmembrane</keyword>
<proteinExistence type="predicted"/>
<sequence length="414" mass="45349">TQSQASMGTVAVTIAVWYLALTQISVEGAQITCEAPPVTEGSTASLTCNFGEDLSMTRRAFNVRRLKSVDILQNTVLDCRWNRTTPICSPIKDGYDFNLKVTDRLTLMIPNVTSEFAGKYVCQAVPSEPQDLTECLLVVIGTLPKSDSSVAAGVAVPLVLLFLGLGAAGGGIFFCKKKEKLCFRKKRRSFIVFRKSRGDTLDIMERLKGYPASDPVEDTHMLDDDQDKHDSTYELDDIDEGLSASTTKSSPKAARNDTGHRPIDDHRRPSSKSGHSQDTSDTDEKPVFYNEDDNSQKKGSTDSENDDISDRNYKVMYDEPRKEDLQSGASRLSNNFDKDVGEMGLLDEILNHTGGNANTAREGSNPREASEAENTSGHSSMGSQGGGEEPELFTCEHMRSSQDNICSVCKVSIL</sequence>
<feature type="compositionally biased region" description="Basic and acidic residues" evidence="1">
    <location>
        <begin position="254"/>
        <end position="268"/>
    </location>
</feature>
<keyword evidence="3" id="KW-0732">Signal</keyword>
<feature type="compositionally biased region" description="Polar residues" evidence="1">
    <location>
        <begin position="353"/>
        <end position="362"/>
    </location>
</feature>
<name>A0ABD0JQ37_9CAEN</name>
<dbReference type="InterPro" id="IPR007110">
    <property type="entry name" value="Ig-like_dom"/>
</dbReference>
<evidence type="ECO:0000256" key="2">
    <source>
        <dbReference type="SAM" id="Phobius"/>
    </source>
</evidence>
<feature type="signal peptide" evidence="3">
    <location>
        <begin position="1"/>
        <end position="28"/>
    </location>
</feature>
<dbReference type="SMART" id="SM00409">
    <property type="entry name" value="IG"/>
    <property type="match status" value="1"/>
</dbReference>
<keyword evidence="6" id="KW-1185">Reference proteome</keyword>
<keyword evidence="2" id="KW-1133">Transmembrane helix</keyword>
<dbReference type="PROSITE" id="PS50835">
    <property type="entry name" value="IG_LIKE"/>
    <property type="match status" value="1"/>
</dbReference>
<organism evidence="5 6">
    <name type="scientific">Batillaria attramentaria</name>
    <dbReference type="NCBI Taxonomy" id="370345"/>
    <lineage>
        <taxon>Eukaryota</taxon>
        <taxon>Metazoa</taxon>
        <taxon>Spiralia</taxon>
        <taxon>Lophotrochozoa</taxon>
        <taxon>Mollusca</taxon>
        <taxon>Gastropoda</taxon>
        <taxon>Caenogastropoda</taxon>
        <taxon>Sorbeoconcha</taxon>
        <taxon>Cerithioidea</taxon>
        <taxon>Batillariidae</taxon>
        <taxon>Batillaria</taxon>
    </lineage>
</organism>
<feature type="chain" id="PRO_5044769742" description="Ig-like domain-containing protein" evidence="3">
    <location>
        <begin position="29"/>
        <end position="414"/>
    </location>
</feature>
<dbReference type="InterPro" id="IPR013783">
    <property type="entry name" value="Ig-like_fold"/>
</dbReference>
<dbReference type="InterPro" id="IPR036179">
    <property type="entry name" value="Ig-like_dom_sf"/>
</dbReference>
<feature type="domain" description="Ig-like" evidence="4">
    <location>
        <begin position="22"/>
        <end position="133"/>
    </location>
</feature>
<dbReference type="AlphaFoldDB" id="A0ABD0JQ37"/>
<dbReference type="EMBL" id="JACVVK020000364">
    <property type="protein sequence ID" value="KAK7476845.1"/>
    <property type="molecule type" value="Genomic_DNA"/>
</dbReference>
<feature type="compositionally biased region" description="Low complexity" evidence="1">
    <location>
        <begin position="243"/>
        <end position="253"/>
    </location>
</feature>
<evidence type="ECO:0000313" key="6">
    <source>
        <dbReference type="Proteomes" id="UP001519460"/>
    </source>
</evidence>
<evidence type="ECO:0000313" key="5">
    <source>
        <dbReference type="EMBL" id="KAK7476845.1"/>
    </source>
</evidence>
<reference evidence="5 6" key="1">
    <citation type="journal article" date="2023" name="Sci. Data">
        <title>Genome assembly of the Korean intertidal mud-creeper Batillaria attramentaria.</title>
        <authorList>
            <person name="Patra A.K."/>
            <person name="Ho P.T."/>
            <person name="Jun S."/>
            <person name="Lee S.J."/>
            <person name="Kim Y."/>
            <person name="Won Y.J."/>
        </authorList>
    </citation>
    <scope>NUCLEOTIDE SEQUENCE [LARGE SCALE GENOMIC DNA]</scope>
    <source>
        <strain evidence="5">Wonlab-2016</strain>
    </source>
</reference>
<comment type="caution">
    <text evidence="5">The sequence shown here is derived from an EMBL/GenBank/DDBJ whole genome shotgun (WGS) entry which is preliminary data.</text>
</comment>
<protein>
    <recommendedName>
        <fullName evidence="4">Ig-like domain-containing protein</fullName>
    </recommendedName>
</protein>
<feature type="non-terminal residue" evidence="5">
    <location>
        <position position="1"/>
    </location>
</feature>
<dbReference type="Gene3D" id="2.60.40.10">
    <property type="entry name" value="Immunoglobulins"/>
    <property type="match status" value="1"/>
</dbReference>
<dbReference type="Proteomes" id="UP001519460">
    <property type="component" value="Unassembled WGS sequence"/>
</dbReference>
<dbReference type="SUPFAM" id="SSF48726">
    <property type="entry name" value="Immunoglobulin"/>
    <property type="match status" value="1"/>
</dbReference>
<feature type="transmembrane region" description="Helical" evidence="2">
    <location>
        <begin position="150"/>
        <end position="175"/>
    </location>
</feature>
<evidence type="ECO:0000259" key="4">
    <source>
        <dbReference type="PROSITE" id="PS50835"/>
    </source>
</evidence>
<feature type="region of interest" description="Disordered" evidence="1">
    <location>
        <begin position="352"/>
        <end position="391"/>
    </location>
</feature>
<feature type="region of interest" description="Disordered" evidence="1">
    <location>
        <begin position="317"/>
        <end position="336"/>
    </location>
</feature>
<gene>
    <name evidence="5" type="ORF">BaRGS_00031927</name>
</gene>
<evidence type="ECO:0000256" key="3">
    <source>
        <dbReference type="SAM" id="SignalP"/>
    </source>
</evidence>
<dbReference type="InterPro" id="IPR003599">
    <property type="entry name" value="Ig_sub"/>
</dbReference>
<keyword evidence="2" id="KW-0472">Membrane</keyword>
<evidence type="ECO:0000256" key="1">
    <source>
        <dbReference type="SAM" id="MobiDB-lite"/>
    </source>
</evidence>
<feature type="region of interest" description="Disordered" evidence="1">
    <location>
        <begin position="212"/>
        <end position="311"/>
    </location>
</feature>
<feature type="compositionally biased region" description="Basic and acidic residues" evidence="1">
    <location>
        <begin position="217"/>
        <end position="232"/>
    </location>
</feature>